<reference evidence="1" key="1">
    <citation type="journal article" date="2022" name="bioRxiv">
        <title>Sequencing and chromosome-scale assembly of the giantPleurodeles waltlgenome.</title>
        <authorList>
            <person name="Brown T."/>
            <person name="Elewa A."/>
            <person name="Iarovenko S."/>
            <person name="Subramanian E."/>
            <person name="Araus A.J."/>
            <person name="Petzold A."/>
            <person name="Susuki M."/>
            <person name="Suzuki K.-i.T."/>
            <person name="Hayashi T."/>
            <person name="Toyoda A."/>
            <person name="Oliveira C."/>
            <person name="Osipova E."/>
            <person name="Leigh N.D."/>
            <person name="Simon A."/>
            <person name="Yun M.H."/>
        </authorList>
    </citation>
    <scope>NUCLEOTIDE SEQUENCE</scope>
    <source>
        <strain evidence="1">20211129_DDA</strain>
        <tissue evidence="1">Liver</tissue>
    </source>
</reference>
<dbReference type="AlphaFoldDB" id="A0AAV7UWN5"/>
<accession>A0AAV7UWN5</accession>
<proteinExistence type="predicted"/>
<organism evidence="1 2">
    <name type="scientific">Pleurodeles waltl</name>
    <name type="common">Iberian ribbed newt</name>
    <dbReference type="NCBI Taxonomy" id="8319"/>
    <lineage>
        <taxon>Eukaryota</taxon>
        <taxon>Metazoa</taxon>
        <taxon>Chordata</taxon>
        <taxon>Craniata</taxon>
        <taxon>Vertebrata</taxon>
        <taxon>Euteleostomi</taxon>
        <taxon>Amphibia</taxon>
        <taxon>Batrachia</taxon>
        <taxon>Caudata</taxon>
        <taxon>Salamandroidea</taxon>
        <taxon>Salamandridae</taxon>
        <taxon>Pleurodelinae</taxon>
        <taxon>Pleurodeles</taxon>
    </lineage>
</organism>
<gene>
    <name evidence="1" type="ORF">NDU88_001389</name>
</gene>
<name>A0AAV7UWN5_PLEWA</name>
<evidence type="ECO:0000313" key="2">
    <source>
        <dbReference type="Proteomes" id="UP001066276"/>
    </source>
</evidence>
<comment type="caution">
    <text evidence="1">The sequence shown here is derived from an EMBL/GenBank/DDBJ whole genome shotgun (WGS) entry which is preliminary data.</text>
</comment>
<protein>
    <submittedName>
        <fullName evidence="1">Uncharacterized protein</fullName>
    </submittedName>
</protein>
<dbReference type="EMBL" id="JANPWB010000004">
    <property type="protein sequence ID" value="KAJ1192077.1"/>
    <property type="molecule type" value="Genomic_DNA"/>
</dbReference>
<dbReference type="Proteomes" id="UP001066276">
    <property type="component" value="Chromosome 2_2"/>
</dbReference>
<keyword evidence="2" id="KW-1185">Reference proteome</keyword>
<sequence>MERWVAELRLPDGTLTCKEKLIRHQFEQFYSDLYSTEELDHKGMEDYLDSASLSRIPPVDKANLERDIMPTEALASIHRLQRVNLKAGMVL</sequence>
<evidence type="ECO:0000313" key="1">
    <source>
        <dbReference type="EMBL" id="KAJ1192077.1"/>
    </source>
</evidence>